<keyword evidence="1" id="KW-0704">Schiff base</keyword>
<dbReference type="InterPro" id="IPR013785">
    <property type="entry name" value="Aldolase_TIM"/>
</dbReference>
<evidence type="ECO:0000313" key="2">
    <source>
        <dbReference type="EMBL" id="SVB58285.1"/>
    </source>
</evidence>
<dbReference type="GO" id="GO:0005975">
    <property type="term" value="P:carbohydrate metabolic process"/>
    <property type="evidence" value="ECO:0007669"/>
    <property type="project" value="InterPro"/>
</dbReference>
<dbReference type="PANTHER" id="PTHR10683:SF40">
    <property type="entry name" value="FRUCTOSE-6-PHOSPHATE ALDOLASE 1-RELATED"/>
    <property type="match status" value="1"/>
</dbReference>
<sequence>MDKMDSIDGFTTNPTLMAKAGVKDYLDFAKNVLSKVKKKSISFEVFSDDLDEMYKQALILRDLGENVSVKIPVTNTKGIPTYSLIERLSNEGVKLNVTAVFTQAQIQNIYDALNPEINSIISIFSGRIANAGIDPEPTVKFAVNLCMKYKTIEILWASPREVFNLVQAERCGCHIITMTPNLIKSTKDIGKNLE</sequence>
<feature type="non-terminal residue" evidence="2">
    <location>
        <position position="194"/>
    </location>
</feature>
<evidence type="ECO:0000256" key="1">
    <source>
        <dbReference type="ARBA" id="ARBA00023270"/>
    </source>
</evidence>
<name>A0A382F6G9_9ZZZZ</name>
<organism evidence="2">
    <name type="scientific">marine metagenome</name>
    <dbReference type="NCBI Taxonomy" id="408172"/>
    <lineage>
        <taxon>unclassified sequences</taxon>
        <taxon>metagenomes</taxon>
        <taxon>ecological metagenomes</taxon>
    </lineage>
</organism>
<dbReference type="InterPro" id="IPR001585">
    <property type="entry name" value="TAL/FSA"/>
</dbReference>
<dbReference type="PANTHER" id="PTHR10683">
    <property type="entry name" value="TRANSALDOLASE"/>
    <property type="match status" value="1"/>
</dbReference>
<evidence type="ECO:0008006" key="3">
    <source>
        <dbReference type="Google" id="ProtNLM"/>
    </source>
</evidence>
<proteinExistence type="predicted"/>
<gene>
    <name evidence="2" type="ORF">METZ01_LOCUS211139</name>
</gene>
<protein>
    <recommendedName>
        <fullName evidence="3">Transaldolase</fullName>
    </recommendedName>
</protein>
<dbReference type="EMBL" id="UINC01048129">
    <property type="protein sequence ID" value="SVB58285.1"/>
    <property type="molecule type" value="Genomic_DNA"/>
</dbReference>
<dbReference type="Gene3D" id="3.20.20.70">
    <property type="entry name" value="Aldolase class I"/>
    <property type="match status" value="1"/>
</dbReference>
<dbReference type="AlphaFoldDB" id="A0A382F6G9"/>
<accession>A0A382F6G9</accession>
<dbReference type="Pfam" id="PF00923">
    <property type="entry name" value="TAL_FSA"/>
    <property type="match status" value="1"/>
</dbReference>
<dbReference type="SUPFAM" id="SSF51569">
    <property type="entry name" value="Aldolase"/>
    <property type="match status" value="1"/>
</dbReference>
<reference evidence="2" key="1">
    <citation type="submission" date="2018-05" db="EMBL/GenBank/DDBJ databases">
        <authorList>
            <person name="Lanie J.A."/>
            <person name="Ng W.-L."/>
            <person name="Kazmierczak K.M."/>
            <person name="Andrzejewski T.M."/>
            <person name="Davidsen T.M."/>
            <person name="Wayne K.J."/>
            <person name="Tettelin H."/>
            <person name="Glass J.I."/>
            <person name="Rusch D."/>
            <person name="Podicherti R."/>
            <person name="Tsui H.-C.T."/>
            <person name="Winkler M.E."/>
        </authorList>
    </citation>
    <scope>NUCLEOTIDE SEQUENCE</scope>
</reference>